<evidence type="ECO:0000313" key="2">
    <source>
        <dbReference type="Proteomes" id="UP000276133"/>
    </source>
</evidence>
<protein>
    <submittedName>
        <fullName evidence="1">Uncharacterized protein</fullName>
    </submittedName>
</protein>
<name>A0A3M7Q646_BRAPC</name>
<comment type="caution">
    <text evidence="1">The sequence shown here is derived from an EMBL/GenBank/DDBJ whole genome shotgun (WGS) entry which is preliminary data.</text>
</comment>
<organism evidence="1 2">
    <name type="scientific">Brachionus plicatilis</name>
    <name type="common">Marine rotifer</name>
    <name type="synonym">Brachionus muelleri</name>
    <dbReference type="NCBI Taxonomy" id="10195"/>
    <lineage>
        <taxon>Eukaryota</taxon>
        <taxon>Metazoa</taxon>
        <taxon>Spiralia</taxon>
        <taxon>Gnathifera</taxon>
        <taxon>Rotifera</taxon>
        <taxon>Eurotatoria</taxon>
        <taxon>Monogononta</taxon>
        <taxon>Pseudotrocha</taxon>
        <taxon>Ploima</taxon>
        <taxon>Brachionidae</taxon>
        <taxon>Brachionus</taxon>
    </lineage>
</organism>
<gene>
    <name evidence="1" type="ORF">BpHYR1_029921</name>
</gene>
<proteinExistence type="predicted"/>
<keyword evidence="2" id="KW-1185">Reference proteome</keyword>
<evidence type="ECO:0000313" key="1">
    <source>
        <dbReference type="EMBL" id="RNA06897.1"/>
    </source>
</evidence>
<dbReference type="EMBL" id="REGN01007234">
    <property type="protein sequence ID" value="RNA06897.1"/>
    <property type="molecule type" value="Genomic_DNA"/>
</dbReference>
<dbReference type="Proteomes" id="UP000276133">
    <property type="component" value="Unassembled WGS sequence"/>
</dbReference>
<accession>A0A3M7Q646</accession>
<dbReference type="AlphaFoldDB" id="A0A3M7Q646"/>
<reference evidence="1 2" key="1">
    <citation type="journal article" date="2018" name="Sci. Rep.">
        <title>Genomic signatures of local adaptation to the degree of environmental predictability in rotifers.</title>
        <authorList>
            <person name="Franch-Gras L."/>
            <person name="Hahn C."/>
            <person name="Garcia-Roger E.M."/>
            <person name="Carmona M.J."/>
            <person name="Serra M."/>
            <person name="Gomez A."/>
        </authorList>
    </citation>
    <scope>NUCLEOTIDE SEQUENCE [LARGE SCALE GENOMIC DNA]</scope>
    <source>
        <strain evidence="1">HYR1</strain>
    </source>
</reference>
<sequence>MISNAVINLKRKILNYSFQKPSKKSSRKMFADDRKISHSDKDLERVLVKFNKNFDNQKYLNIAQTNNLLRQMIGLKSKGSKKYAALCYNWGSENFQNFRVSVLVGPLFMALCKIQLYSYLHNIWLKC</sequence>